<organism evidence="1 2">
    <name type="scientific">Paraburkholderia eburnea</name>
    <dbReference type="NCBI Taxonomy" id="1189126"/>
    <lineage>
        <taxon>Bacteria</taxon>
        <taxon>Pseudomonadati</taxon>
        <taxon>Pseudomonadota</taxon>
        <taxon>Betaproteobacteria</taxon>
        <taxon>Burkholderiales</taxon>
        <taxon>Burkholderiaceae</taxon>
        <taxon>Paraburkholderia</taxon>
    </lineage>
</organism>
<keyword evidence="2" id="KW-1185">Reference proteome</keyword>
<dbReference type="GO" id="GO:0005975">
    <property type="term" value="P:carbohydrate metabolic process"/>
    <property type="evidence" value="ECO:0007669"/>
    <property type="project" value="InterPro"/>
</dbReference>
<gene>
    <name evidence="1" type="ORF">B0G62_10886</name>
</gene>
<dbReference type="Pfam" id="PF01263">
    <property type="entry name" value="Aldose_epim"/>
    <property type="match status" value="1"/>
</dbReference>
<dbReference type="Gene3D" id="2.70.98.10">
    <property type="match status" value="1"/>
</dbReference>
<dbReference type="AlphaFoldDB" id="A0A2S4M7J0"/>
<protein>
    <submittedName>
        <fullName evidence="1">Aldose 1-epimerase</fullName>
    </submittedName>
</protein>
<evidence type="ECO:0000313" key="2">
    <source>
        <dbReference type="Proteomes" id="UP000237381"/>
    </source>
</evidence>
<sequence>MALIDLHTEHLDATVSTLGGTLLRLDARRGGERLPLLRPAPLDATIPALRSACFPLVPFGNRVRGNRFACEGRPYALEPNQLWDEHYLHGDGWLGRWSLAQSDARSATLVYEHPADAATPYAYRATQHFALSGDTMTMTLAVTNLGAPLPFGLGWHPYFVLEPDTRLQAPATSYWTEREHYLPGDEAPVPEALDFRAGAPLPRRWVNNGFAGWDGAARIVWPGRDLALSIEAPGAGYYFVFVSDTGFDPHYHHDYFCFEPMTHAADSHASPDPRGLVTLATGADMALTMRLTVSNLAGACR</sequence>
<dbReference type="InterPro" id="IPR014718">
    <property type="entry name" value="GH-type_carb-bd"/>
</dbReference>
<dbReference type="Proteomes" id="UP000237381">
    <property type="component" value="Unassembled WGS sequence"/>
</dbReference>
<name>A0A2S4M7J0_9BURK</name>
<reference evidence="1 2" key="1">
    <citation type="submission" date="2018-01" db="EMBL/GenBank/DDBJ databases">
        <title>Genomic Encyclopedia of Type Strains, Phase III (KMG-III): the genomes of soil and plant-associated and newly described type strains.</title>
        <authorList>
            <person name="Whitman W."/>
        </authorList>
    </citation>
    <scope>NUCLEOTIDE SEQUENCE [LARGE SCALE GENOMIC DNA]</scope>
    <source>
        <strain evidence="1 2">JCM 18070</strain>
    </source>
</reference>
<dbReference type="GO" id="GO:0030246">
    <property type="term" value="F:carbohydrate binding"/>
    <property type="evidence" value="ECO:0007669"/>
    <property type="project" value="InterPro"/>
</dbReference>
<evidence type="ECO:0000313" key="1">
    <source>
        <dbReference type="EMBL" id="POR50595.1"/>
    </source>
</evidence>
<dbReference type="InterPro" id="IPR008183">
    <property type="entry name" value="Aldose_1/G6P_1-epimerase"/>
</dbReference>
<accession>A0A2S4M7J0</accession>
<dbReference type="RefSeq" id="WP_103705291.1">
    <property type="nucleotide sequence ID" value="NZ_PQGA01000008.1"/>
</dbReference>
<dbReference type="GO" id="GO:0016853">
    <property type="term" value="F:isomerase activity"/>
    <property type="evidence" value="ECO:0007669"/>
    <property type="project" value="InterPro"/>
</dbReference>
<dbReference type="EMBL" id="PQGA01000008">
    <property type="protein sequence ID" value="POR50595.1"/>
    <property type="molecule type" value="Genomic_DNA"/>
</dbReference>
<dbReference type="OrthoDB" id="9808779at2"/>
<proteinExistence type="predicted"/>
<dbReference type="CDD" id="cd09021">
    <property type="entry name" value="Aldose_epim_Ec_YphB"/>
    <property type="match status" value="1"/>
</dbReference>
<dbReference type="SUPFAM" id="SSF74650">
    <property type="entry name" value="Galactose mutarotase-like"/>
    <property type="match status" value="1"/>
</dbReference>
<comment type="caution">
    <text evidence="1">The sequence shown here is derived from an EMBL/GenBank/DDBJ whole genome shotgun (WGS) entry which is preliminary data.</text>
</comment>
<dbReference type="InterPro" id="IPR011013">
    <property type="entry name" value="Gal_mutarotase_sf_dom"/>
</dbReference>